<sequence>MFQWAKTFTVQQATVVLWQWLAYVAMLLGILPVRGWPLNPRPLALPVALSLSVGFYAFLVISLLLRVGLDFNTTRKHSDTNKVVTLIWLACTGISSLTAIKQRHGLVQLVSCLKTYGRRHPLSSYGWWILLFLTVSRLEVWIIVAVTDLSMPGTVRSPSMLEGVLVAVFVSVLWPLLSCLLYLGVVCPVGILGALAADLREESIAVIRHWTSFDRPKVDKMSEHAAHASTQRGVDVLVARQSTSRSQCASRQKILTAFRKRGQSLDSRHRSPGRALRYNRSLLSGR</sequence>
<dbReference type="AlphaFoldDB" id="A0A6P8Z7Z8"/>
<dbReference type="InParanoid" id="A0A6P8Z7Z8"/>
<feature type="transmembrane region" description="Helical" evidence="1">
    <location>
        <begin position="12"/>
        <end position="31"/>
    </location>
</feature>
<protein>
    <submittedName>
        <fullName evidence="3">Uncharacterized protein LOC117648251</fullName>
    </submittedName>
</protein>
<organism evidence="3">
    <name type="scientific">Thrips palmi</name>
    <name type="common">Melon thrips</name>
    <dbReference type="NCBI Taxonomy" id="161013"/>
    <lineage>
        <taxon>Eukaryota</taxon>
        <taxon>Metazoa</taxon>
        <taxon>Ecdysozoa</taxon>
        <taxon>Arthropoda</taxon>
        <taxon>Hexapoda</taxon>
        <taxon>Insecta</taxon>
        <taxon>Pterygota</taxon>
        <taxon>Neoptera</taxon>
        <taxon>Paraneoptera</taxon>
        <taxon>Thysanoptera</taxon>
        <taxon>Terebrantia</taxon>
        <taxon>Thripoidea</taxon>
        <taxon>Thripidae</taxon>
        <taxon>Thrips</taxon>
    </lineage>
</organism>
<feature type="transmembrane region" description="Helical" evidence="1">
    <location>
        <begin position="122"/>
        <end position="144"/>
    </location>
</feature>
<evidence type="ECO:0000256" key="1">
    <source>
        <dbReference type="SAM" id="Phobius"/>
    </source>
</evidence>
<gene>
    <name evidence="3" type="primary">LOC117648251</name>
</gene>
<name>A0A6P8Z7Z8_THRPL</name>
<evidence type="ECO:0000313" key="3">
    <source>
        <dbReference type="RefSeq" id="XP_034246545.1"/>
    </source>
</evidence>
<dbReference type="RefSeq" id="XP_034246545.1">
    <property type="nucleotide sequence ID" value="XM_034390654.1"/>
</dbReference>
<feature type="transmembrane region" description="Helical" evidence="1">
    <location>
        <begin position="43"/>
        <end position="65"/>
    </location>
</feature>
<dbReference type="GeneID" id="117648251"/>
<feature type="transmembrane region" description="Helical" evidence="1">
    <location>
        <begin position="164"/>
        <end position="197"/>
    </location>
</feature>
<proteinExistence type="predicted"/>
<accession>A0A6P8Z7Z8</accession>
<reference evidence="3" key="1">
    <citation type="submission" date="2025-08" db="UniProtKB">
        <authorList>
            <consortium name="RefSeq"/>
        </authorList>
    </citation>
    <scope>IDENTIFICATION</scope>
    <source>
        <tissue evidence="3">Total insect</tissue>
    </source>
</reference>
<dbReference type="Proteomes" id="UP000515158">
    <property type="component" value="Unplaced"/>
</dbReference>
<keyword evidence="2" id="KW-1185">Reference proteome</keyword>
<evidence type="ECO:0000313" key="2">
    <source>
        <dbReference type="Proteomes" id="UP000515158"/>
    </source>
</evidence>
<keyword evidence="1" id="KW-1133">Transmembrane helix</keyword>
<dbReference type="KEGG" id="tpal:117648251"/>
<keyword evidence="1" id="KW-0812">Transmembrane</keyword>
<keyword evidence="1" id="KW-0472">Membrane</keyword>